<protein>
    <submittedName>
        <fullName evidence="1">Uncharacterized protein</fullName>
    </submittedName>
</protein>
<dbReference type="KEGG" id="nmk:CHR53_15475"/>
<dbReference type="OrthoDB" id="975321at2"/>
<accession>A0A3T0I060</accession>
<dbReference type="RefSeq" id="WP_127487298.1">
    <property type="nucleotide sequence ID" value="NZ_CP022572.1"/>
</dbReference>
<dbReference type="EMBL" id="CP022572">
    <property type="protein sequence ID" value="AZU62558.1"/>
    <property type="molecule type" value="Genomic_DNA"/>
</dbReference>
<evidence type="ECO:0000313" key="2">
    <source>
        <dbReference type="Proteomes" id="UP000282892"/>
    </source>
</evidence>
<name>A0A3T0I060_9BACI</name>
<dbReference type="Proteomes" id="UP000282892">
    <property type="component" value="Chromosome"/>
</dbReference>
<organism evidence="1 2">
    <name type="scientific">Neobacillus mesonae</name>
    <dbReference type="NCBI Taxonomy" id="1193713"/>
    <lineage>
        <taxon>Bacteria</taxon>
        <taxon>Bacillati</taxon>
        <taxon>Bacillota</taxon>
        <taxon>Bacilli</taxon>
        <taxon>Bacillales</taxon>
        <taxon>Bacillaceae</taxon>
        <taxon>Neobacillus</taxon>
    </lineage>
</organism>
<sequence length="343" mass="38673">MSDLEFIKNLKKRVREDYDIFHSDKDNRKMLKMDGNDDIPPFTGSTYLYIRSIEEDDGTRPLPPGIVSWLSPDITLIDSNGPLSSSTVSANTEYTVRVVVTNDGDQDCHSATVDLFLSDPSIGFSIAGSKPIGIHNVSIPSRSKIDVDFPFLVTNQDSGHKCLFARVYSFATNDYPGDFDNFNPPDDRHTAQRNLSIVQQGISFKFNIMKAHMQSTKLEVVLTQVKDKLPWLKNYEVYQKEIELGSFSIIDAGNDKISIPRKIDRPSKIIKKLPLLIPKNKETKLEQTAKNRWTYEFKNEINQMKLNIPQLGLKDKEAVPINISVLNPETGKILGGITIVVVQ</sequence>
<dbReference type="Gene3D" id="2.60.40.10">
    <property type="entry name" value="Immunoglobulins"/>
    <property type="match status" value="1"/>
</dbReference>
<dbReference type="AlphaFoldDB" id="A0A3T0I060"/>
<proteinExistence type="predicted"/>
<dbReference type="InterPro" id="IPR013783">
    <property type="entry name" value="Ig-like_fold"/>
</dbReference>
<gene>
    <name evidence="1" type="ORF">CHR53_15475</name>
</gene>
<keyword evidence="2" id="KW-1185">Reference proteome</keyword>
<reference evidence="1 2" key="1">
    <citation type="submission" date="2017-07" db="EMBL/GenBank/DDBJ databases">
        <title>The complete genome sequence of Bacillus mesonae strain H20-5, an efficient strain improving plant abiotic stress resistance.</title>
        <authorList>
            <person name="Kim S.Y."/>
            <person name="Song H."/>
            <person name="Sang M.K."/>
            <person name="Weon H.-Y."/>
            <person name="Song J."/>
        </authorList>
    </citation>
    <scope>NUCLEOTIDE SEQUENCE [LARGE SCALE GENOMIC DNA]</scope>
    <source>
        <strain evidence="1 2">H20-5</strain>
    </source>
</reference>
<evidence type="ECO:0000313" key="1">
    <source>
        <dbReference type="EMBL" id="AZU62558.1"/>
    </source>
</evidence>